<keyword evidence="2" id="KW-0812">Transmembrane</keyword>
<dbReference type="Gene3D" id="3.20.20.370">
    <property type="entry name" value="Glycoside hydrolase/deacetylase"/>
    <property type="match status" value="1"/>
</dbReference>
<reference evidence="4" key="1">
    <citation type="submission" date="2022-05" db="EMBL/GenBank/DDBJ databases">
        <title>Jatrophihabitans sp. SB3-54 whole genome sequence.</title>
        <authorList>
            <person name="Suh M.K."/>
            <person name="Eom M.K."/>
            <person name="Kim J.S."/>
            <person name="Kim H.S."/>
            <person name="Do H.E."/>
            <person name="Shin Y.K."/>
            <person name="Lee J.-S."/>
        </authorList>
    </citation>
    <scope>NUCLEOTIDE SEQUENCE</scope>
    <source>
        <strain evidence="4">SB3-54</strain>
    </source>
</reference>
<dbReference type="PROSITE" id="PS51677">
    <property type="entry name" value="NODB"/>
    <property type="match status" value="1"/>
</dbReference>
<dbReference type="EMBL" id="CP097463">
    <property type="protein sequence ID" value="WAX55776.1"/>
    <property type="molecule type" value="Genomic_DNA"/>
</dbReference>
<evidence type="ECO:0000256" key="1">
    <source>
        <dbReference type="SAM" id="MobiDB-lite"/>
    </source>
</evidence>
<name>A0ABY7JY01_9ACTN</name>
<gene>
    <name evidence="4" type="ORF">M6B22_14665</name>
</gene>
<feature type="compositionally biased region" description="Low complexity" evidence="1">
    <location>
        <begin position="100"/>
        <end position="115"/>
    </location>
</feature>
<evidence type="ECO:0000313" key="5">
    <source>
        <dbReference type="Proteomes" id="UP001164693"/>
    </source>
</evidence>
<sequence>MARRSRTSIAWVIGASAVAVAVATVGVVIAVRGTGGGPAARAPTATASGHPPASATSSAQPTTARPTAPRPTTVRPTKTLPTTVRPTTPRPTTSPPTTAPPTTASTSPTGTRPAATPFPPALRGQDVTVLPTSRRAVALTFDAGANSAGLASILHTLADEHIAATFFLTGRWVEANQAGVAAIHAGGHRIGNHTITHPHLPALSSAAIGTEVLGAQRIIRAAGADPRPLFRFPYGDRDARTIAAVNDLGYVAVRWTVDTLGWEGTGGGMSAAKVVDRAMAGLQPGEIVLMHVGSNPDDGTTFDADALHAMIERMRQAGYRFLTLDALLA</sequence>
<dbReference type="RefSeq" id="WP_269442299.1">
    <property type="nucleotide sequence ID" value="NZ_CP097463.1"/>
</dbReference>
<proteinExistence type="predicted"/>
<evidence type="ECO:0000259" key="3">
    <source>
        <dbReference type="PROSITE" id="PS51677"/>
    </source>
</evidence>
<feature type="compositionally biased region" description="Pro residues" evidence="1">
    <location>
        <begin position="88"/>
        <end position="99"/>
    </location>
</feature>
<keyword evidence="2" id="KW-1133">Transmembrane helix</keyword>
<evidence type="ECO:0000256" key="2">
    <source>
        <dbReference type="SAM" id="Phobius"/>
    </source>
</evidence>
<dbReference type="PANTHER" id="PTHR10587">
    <property type="entry name" value="GLYCOSYL TRANSFERASE-RELATED"/>
    <property type="match status" value="1"/>
</dbReference>
<dbReference type="InterPro" id="IPR002509">
    <property type="entry name" value="NODB_dom"/>
</dbReference>
<accession>A0ABY7JY01</accession>
<keyword evidence="5" id="KW-1185">Reference proteome</keyword>
<dbReference type="Proteomes" id="UP001164693">
    <property type="component" value="Chromosome"/>
</dbReference>
<dbReference type="InterPro" id="IPR050248">
    <property type="entry name" value="Polysacc_deacetylase_ArnD"/>
</dbReference>
<dbReference type="Pfam" id="PF01522">
    <property type="entry name" value="Polysacc_deac_1"/>
    <property type="match status" value="1"/>
</dbReference>
<evidence type="ECO:0000313" key="4">
    <source>
        <dbReference type="EMBL" id="WAX55776.1"/>
    </source>
</evidence>
<feature type="compositionally biased region" description="Low complexity" evidence="1">
    <location>
        <begin position="39"/>
        <end position="87"/>
    </location>
</feature>
<feature type="transmembrane region" description="Helical" evidence="2">
    <location>
        <begin position="9"/>
        <end position="31"/>
    </location>
</feature>
<organism evidence="4 5">
    <name type="scientific">Jatrophihabitans cynanchi</name>
    <dbReference type="NCBI Taxonomy" id="2944128"/>
    <lineage>
        <taxon>Bacteria</taxon>
        <taxon>Bacillati</taxon>
        <taxon>Actinomycetota</taxon>
        <taxon>Actinomycetes</taxon>
        <taxon>Jatrophihabitantales</taxon>
        <taxon>Jatrophihabitantaceae</taxon>
        <taxon>Jatrophihabitans</taxon>
    </lineage>
</organism>
<protein>
    <submittedName>
        <fullName evidence="4">Polysaccharide deacetylase family protein</fullName>
    </submittedName>
</protein>
<dbReference type="InterPro" id="IPR011330">
    <property type="entry name" value="Glyco_hydro/deAcase_b/a-brl"/>
</dbReference>
<keyword evidence="2" id="KW-0472">Membrane</keyword>
<dbReference type="CDD" id="cd10917">
    <property type="entry name" value="CE4_NodB_like_6s_7s"/>
    <property type="match status" value="1"/>
</dbReference>
<dbReference type="SUPFAM" id="SSF88713">
    <property type="entry name" value="Glycoside hydrolase/deacetylase"/>
    <property type="match status" value="1"/>
</dbReference>
<feature type="region of interest" description="Disordered" evidence="1">
    <location>
        <begin position="36"/>
        <end position="125"/>
    </location>
</feature>
<feature type="domain" description="NodB homology" evidence="3">
    <location>
        <begin position="135"/>
        <end position="322"/>
    </location>
</feature>